<reference evidence="2" key="2">
    <citation type="journal article" date="2023" name="IMA Fungus">
        <title>Comparative genomic study of the Penicillium genus elucidates a diverse pangenome and 15 lateral gene transfer events.</title>
        <authorList>
            <person name="Petersen C."/>
            <person name="Sorensen T."/>
            <person name="Nielsen M.R."/>
            <person name="Sondergaard T.E."/>
            <person name="Sorensen J.L."/>
            <person name="Fitzpatrick D.A."/>
            <person name="Frisvad J.C."/>
            <person name="Nielsen K.L."/>
        </authorList>
    </citation>
    <scope>NUCLEOTIDE SEQUENCE</scope>
    <source>
        <strain evidence="2">IBT 30761</strain>
    </source>
</reference>
<organism evidence="2 3">
    <name type="scientific">Penicillium argentinense</name>
    <dbReference type="NCBI Taxonomy" id="1131581"/>
    <lineage>
        <taxon>Eukaryota</taxon>
        <taxon>Fungi</taxon>
        <taxon>Dikarya</taxon>
        <taxon>Ascomycota</taxon>
        <taxon>Pezizomycotina</taxon>
        <taxon>Eurotiomycetes</taxon>
        <taxon>Eurotiomycetidae</taxon>
        <taxon>Eurotiales</taxon>
        <taxon>Aspergillaceae</taxon>
        <taxon>Penicillium</taxon>
    </lineage>
</organism>
<evidence type="ECO:0000256" key="1">
    <source>
        <dbReference type="SAM" id="MobiDB-lite"/>
    </source>
</evidence>
<dbReference type="AlphaFoldDB" id="A0A9W9KP55"/>
<feature type="region of interest" description="Disordered" evidence="1">
    <location>
        <begin position="1"/>
        <end position="21"/>
    </location>
</feature>
<comment type="caution">
    <text evidence="2">The sequence shown here is derived from an EMBL/GenBank/DDBJ whole genome shotgun (WGS) entry which is preliminary data.</text>
</comment>
<dbReference type="Proteomes" id="UP001149074">
    <property type="component" value="Unassembled WGS sequence"/>
</dbReference>
<feature type="region of interest" description="Disordered" evidence="1">
    <location>
        <begin position="54"/>
        <end position="111"/>
    </location>
</feature>
<keyword evidence="3" id="KW-1185">Reference proteome</keyword>
<dbReference type="RefSeq" id="XP_056480484.1">
    <property type="nucleotide sequence ID" value="XM_056613260.1"/>
</dbReference>
<evidence type="ECO:0000313" key="3">
    <source>
        <dbReference type="Proteomes" id="UP001149074"/>
    </source>
</evidence>
<gene>
    <name evidence="2" type="ORF">N7532_000756</name>
</gene>
<proteinExistence type="predicted"/>
<evidence type="ECO:0000313" key="2">
    <source>
        <dbReference type="EMBL" id="KAJ5112711.1"/>
    </source>
</evidence>
<accession>A0A9W9KP55</accession>
<dbReference type="GeneID" id="81352239"/>
<dbReference type="EMBL" id="JAPQKI010000001">
    <property type="protein sequence ID" value="KAJ5112711.1"/>
    <property type="molecule type" value="Genomic_DNA"/>
</dbReference>
<feature type="compositionally biased region" description="Basic and acidic residues" evidence="1">
    <location>
        <begin position="81"/>
        <end position="90"/>
    </location>
</feature>
<reference evidence="2" key="1">
    <citation type="submission" date="2022-11" db="EMBL/GenBank/DDBJ databases">
        <authorList>
            <person name="Petersen C."/>
        </authorList>
    </citation>
    <scope>NUCLEOTIDE SEQUENCE</scope>
    <source>
        <strain evidence="2">IBT 30761</strain>
    </source>
</reference>
<protein>
    <submittedName>
        <fullName evidence="2">Uncharacterized protein</fullName>
    </submittedName>
</protein>
<feature type="compositionally biased region" description="Polar residues" evidence="1">
    <location>
        <begin position="91"/>
        <end position="111"/>
    </location>
</feature>
<sequence length="111" mass="11738">MGTSGAIPIQPSVPERRIAATGEGTYPPALCEQQGMRWLGPTFVKHRLGCMPHGISTRHPTSQTASGAEAAMRPPFSEAPTRVESREENHGTSPTPNAVNPGDNTGPQQVP</sequence>
<name>A0A9W9KP55_9EURO</name>